<gene>
    <name evidence="2" type="ORF">GQ602_007225</name>
</gene>
<dbReference type="PANTHER" id="PTHR40370">
    <property type="entry name" value="EXPRESSED PROTEIN"/>
    <property type="match status" value="1"/>
</dbReference>
<dbReference type="Pfam" id="PF11274">
    <property type="entry name" value="DUF3074"/>
    <property type="match status" value="1"/>
</dbReference>
<dbReference type="Proteomes" id="UP000562929">
    <property type="component" value="Unassembled WGS sequence"/>
</dbReference>
<evidence type="ECO:0000313" key="3">
    <source>
        <dbReference type="Proteomes" id="UP000562929"/>
    </source>
</evidence>
<name>A0A8H4VAN3_9HYPO</name>
<dbReference type="PANTHER" id="PTHR40370:SF1">
    <property type="entry name" value="DUF3074 DOMAIN-CONTAINING PROTEIN"/>
    <property type="match status" value="1"/>
</dbReference>
<proteinExistence type="predicted"/>
<dbReference type="InterPro" id="IPR024500">
    <property type="entry name" value="DUF3074"/>
</dbReference>
<reference evidence="2 3" key="1">
    <citation type="journal article" date="2020" name="G3 (Bethesda)">
        <title>Genetic Underpinnings of Host Manipulation by Ophiocordyceps as Revealed by Comparative Transcriptomics.</title>
        <authorList>
            <person name="Will I."/>
            <person name="Das B."/>
            <person name="Trinh T."/>
            <person name="Brachmann A."/>
            <person name="Ohm R.A."/>
            <person name="de Bekker C."/>
        </authorList>
    </citation>
    <scope>NUCLEOTIDE SEQUENCE [LARGE SCALE GENOMIC DNA]</scope>
    <source>
        <strain evidence="2 3">EC05</strain>
    </source>
</reference>
<feature type="domain" description="DUF3074" evidence="1">
    <location>
        <begin position="84"/>
        <end position="133"/>
    </location>
</feature>
<accession>A0A8H4VAN3</accession>
<comment type="caution">
    <text evidence="2">The sequence shown here is derived from an EMBL/GenBank/DDBJ whole genome shotgun (WGS) entry which is preliminary data.</text>
</comment>
<sequence length="141" mass="15660">MASERLVRLRGIDVSELPSASATAKELTPLLHRMLQEALALLDSMPPTGKEWKSKGIKTFPQSVSPVELYERNVPDGEGGTETWALRRSVHEDVAAEGTASWDEFDRWIRREHARAEMAFTPSVVGTRVRGDWECARGVGA</sequence>
<dbReference type="EMBL" id="JAACLJ010000009">
    <property type="protein sequence ID" value="KAF4581088.1"/>
    <property type="molecule type" value="Genomic_DNA"/>
</dbReference>
<dbReference type="OrthoDB" id="6423603at2759"/>
<protein>
    <submittedName>
        <fullName evidence="2">START-like domain-containing protein</fullName>
    </submittedName>
</protein>
<organism evidence="2 3">
    <name type="scientific">Ophiocordyceps camponoti-floridani</name>
    <dbReference type="NCBI Taxonomy" id="2030778"/>
    <lineage>
        <taxon>Eukaryota</taxon>
        <taxon>Fungi</taxon>
        <taxon>Dikarya</taxon>
        <taxon>Ascomycota</taxon>
        <taxon>Pezizomycotina</taxon>
        <taxon>Sordariomycetes</taxon>
        <taxon>Hypocreomycetidae</taxon>
        <taxon>Hypocreales</taxon>
        <taxon>Ophiocordycipitaceae</taxon>
        <taxon>Ophiocordyceps</taxon>
    </lineage>
</organism>
<evidence type="ECO:0000313" key="2">
    <source>
        <dbReference type="EMBL" id="KAF4581088.1"/>
    </source>
</evidence>
<dbReference type="AlphaFoldDB" id="A0A8H4VAN3"/>
<keyword evidence="3" id="KW-1185">Reference proteome</keyword>
<evidence type="ECO:0000259" key="1">
    <source>
        <dbReference type="Pfam" id="PF11274"/>
    </source>
</evidence>